<dbReference type="Proteomes" id="UP000199517">
    <property type="component" value="Unassembled WGS sequence"/>
</dbReference>
<evidence type="ECO:0000313" key="3">
    <source>
        <dbReference type="EMBL" id="SFD35348.1"/>
    </source>
</evidence>
<dbReference type="AlphaFoldDB" id="A0A1I1RSZ8"/>
<dbReference type="EMBL" id="FOMQ01000001">
    <property type="protein sequence ID" value="SFD35348.1"/>
    <property type="molecule type" value="Genomic_DNA"/>
</dbReference>
<gene>
    <name evidence="3" type="ORF">SAMN04489710_101234</name>
</gene>
<accession>A0A1I1RSZ8</accession>
<evidence type="ECO:0000313" key="4">
    <source>
        <dbReference type="Proteomes" id="UP000199517"/>
    </source>
</evidence>
<feature type="transmembrane region" description="Helical" evidence="2">
    <location>
        <begin position="6"/>
        <end position="23"/>
    </location>
</feature>
<keyword evidence="2" id="KW-0472">Membrane</keyword>
<dbReference type="STRING" id="32040.SAMN04489710_101234"/>
<proteinExistence type="predicted"/>
<dbReference type="OrthoDB" id="8814382at2"/>
<evidence type="ECO:0000256" key="2">
    <source>
        <dbReference type="SAM" id="Phobius"/>
    </source>
</evidence>
<organism evidence="3 4">
    <name type="scientific">Paracidovorax konjaci</name>
    <dbReference type="NCBI Taxonomy" id="32040"/>
    <lineage>
        <taxon>Bacteria</taxon>
        <taxon>Pseudomonadati</taxon>
        <taxon>Pseudomonadota</taxon>
        <taxon>Betaproteobacteria</taxon>
        <taxon>Burkholderiales</taxon>
        <taxon>Comamonadaceae</taxon>
        <taxon>Paracidovorax</taxon>
    </lineage>
</organism>
<name>A0A1I1RSZ8_9BURK</name>
<keyword evidence="2" id="KW-1133">Transmembrane helix</keyword>
<keyword evidence="2" id="KW-0812">Transmembrane</keyword>
<reference evidence="4" key="1">
    <citation type="submission" date="2016-10" db="EMBL/GenBank/DDBJ databases">
        <authorList>
            <person name="Varghese N."/>
            <person name="Submissions S."/>
        </authorList>
    </citation>
    <scope>NUCLEOTIDE SEQUENCE [LARGE SCALE GENOMIC DNA]</scope>
    <source>
        <strain evidence="4">DSM 7481</strain>
    </source>
</reference>
<sequence length="96" mass="9562">MAQQWIVAAIVVVALAYLAWKWMPARWRGRLGAVHPALAESSGCGGCSSCGPGGGGGCSTQEGGAAAGHSVQSVVVHGPVPRGSAAGGKPEDPQQR</sequence>
<evidence type="ECO:0000256" key="1">
    <source>
        <dbReference type="SAM" id="MobiDB-lite"/>
    </source>
</evidence>
<feature type="region of interest" description="Disordered" evidence="1">
    <location>
        <begin position="50"/>
        <end position="96"/>
    </location>
</feature>
<dbReference type="RefSeq" id="WP_092948984.1">
    <property type="nucleotide sequence ID" value="NZ_FOMQ01000001.1"/>
</dbReference>
<keyword evidence="4" id="KW-1185">Reference proteome</keyword>
<protein>
    <submittedName>
        <fullName evidence="3">Uncharacterized protein</fullName>
    </submittedName>
</protein>